<keyword evidence="3" id="KW-0677">Repeat</keyword>
<name>A0A7W8VES0_9ACTN</name>
<evidence type="ECO:0000256" key="1">
    <source>
        <dbReference type="ARBA" id="ARBA00005417"/>
    </source>
</evidence>
<dbReference type="GO" id="GO:0016887">
    <property type="term" value="F:ATP hydrolysis activity"/>
    <property type="evidence" value="ECO:0007669"/>
    <property type="project" value="InterPro"/>
</dbReference>
<dbReference type="NCBIfam" id="TIGR01186">
    <property type="entry name" value="proV"/>
    <property type="match status" value="1"/>
</dbReference>
<dbReference type="PROSITE" id="PS00211">
    <property type="entry name" value="ABC_TRANSPORTER_1"/>
    <property type="match status" value="1"/>
</dbReference>
<dbReference type="Gene3D" id="3.10.580.10">
    <property type="entry name" value="CBS-domain"/>
    <property type="match status" value="1"/>
</dbReference>
<evidence type="ECO:0000256" key="4">
    <source>
        <dbReference type="ARBA" id="ARBA00022741"/>
    </source>
</evidence>
<comment type="similarity">
    <text evidence="1">Belongs to the ABC transporter superfamily.</text>
</comment>
<dbReference type="SUPFAM" id="SSF54631">
    <property type="entry name" value="CBS-domain pair"/>
    <property type="match status" value="1"/>
</dbReference>
<dbReference type="SMART" id="SM00382">
    <property type="entry name" value="AAA"/>
    <property type="match status" value="1"/>
</dbReference>
<dbReference type="CDD" id="cd03295">
    <property type="entry name" value="ABC_OpuCA_Osmoprotection"/>
    <property type="match status" value="1"/>
</dbReference>
<dbReference type="PANTHER" id="PTHR43117">
    <property type="entry name" value="OSMOPROTECTANT IMPORT ATP-BINDING PROTEIN OSMV"/>
    <property type="match status" value="1"/>
</dbReference>
<reference evidence="9 10" key="1">
    <citation type="submission" date="2020-08" db="EMBL/GenBank/DDBJ databases">
        <title>Sequencing the genomes of 1000 actinobacteria strains.</title>
        <authorList>
            <person name="Klenk H.-P."/>
        </authorList>
    </citation>
    <scope>NUCLEOTIDE SEQUENCE [LARGE SCALE GENOMIC DNA]</scope>
    <source>
        <strain evidence="9 10">DSM 44551</strain>
    </source>
</reference>
<evidence type="ECO:0000256" key="7">
    <source>
        <dbReference type="SAM" id="MobiDB-lite"/>
    </source>
</evidence>
<accession>A0A7W8VES0</accession>
<dbReference type="AlphaFoldDB" id="A0A7W8VES0"/>
<dbReference type="RefSeq" id="WP_184392781.1">
    <property type="nucleotide sequence ID" value="NZ_JBDLLH010000010.1"/>
</dbReference>
<evidence type="ECO:0000313" key="9">
    <source>
        <dbReference type="EMBL" id="MBB5433224.1"/>
    </source>
</evidence>
<dbReference type="InterPro" id="IPR017871">
    <property type="entry name" value="ABC_transporter-like_CS"/>
</dbReference>
<gene>
    <name evidence="9" type="ORF">HDA36_003308</name>
</gene>
<evidence type="ECO:0000256" key="2">
    <source>
        <dbReference type="ARBA" id="ARBA00022448"/>
    </source>
</evidence>
<dbReference type="EMBL" id="JACHDB010000001">
    <property type="protein sequence ID" value="MBB5433224.1"/>
    <property type="molecule type" value="Genomic_DNA"/>
</dbReference>
<proteinExistence type="inferred from homology"/>
<protein>
    <recommendedName>
        <fullName evidence="6">ABC-type quaternary amine transporter</fullName>
        <ecNumber evidence="6">7.6.2.9</ecNumber>
    </recommendedName>
</protein>
<dbReference type="InterPro" id="IPR046342">
    <property type="entry name" value="CBS_dom_sf"/>
</dbReference>
<keyword evidence="2" id="KW-0813">Transport</keyword>
<dbReference type="InterPro" id="IPR005892">
    <property type="entry name" value="Gly-betaine_transp_ATP-bd"/>
</dbReference>
<organism evidence="9 10">
    <name type="scientific">Nocardiopsis composta</name>
    <dbReference type="NCBI Taxonomy" id="157465"/>
    <lineage>
        <taxon>Bacteria</taxon>
        <taxon>Bacillati</taxon>
        <taxon>Actinomycetota</taxon>
        <taxon>Actinomycetes</taxon>
        <taxon>Streptosporangiales</taxon>
        <taxon>Nocardiopsidaceae</taxon>
        <taxon>Nocardiopsis</taxon>
    </lineage>
</organism>
<feature type="compositionally biased region" description="Low complexity" evidence="7">
    <location>
        <begin position="380"/>
        <end position="396"/>
    </location>
</feature>
<feature type="domain" description="ABC transporter" evidence="8">
    <location>
        <begin position="14"/>
        <end position="251"/>
    </location>
</feature>
<dbReference type="Pfam" id="PF00005">
    <property type="entry name" value="ABC_tran"/>
    <property type="match status" value="1"/>
</dbReference>
<evidence type="ECO:0000256" key="3">
    <source>
        <dbReference type="ARBA" id="ARBA00022737"/>
    </source>
</evidence>
<dbReference type="GO" id="GO:0005524">
    <property type="term" value="F:ATP binding"/>
    <property type="evidence" value="ECO:0007669"/>
    <property type="project" value="UniProtKB-KW"/>
</dbReference>
<keyword evidence="10" id="KW-1185">Reference proteome</keyword>
<feature type="compositionally biased region" description="Basic and acidic residues" evidence="7">
    <location>
        <begin position="397"/>
        <end position="418"/>
    </location>
</feature>
<dbReference type="InterPro" id="IPR003439">
    <property type="entry name" value="ABC_transporter-like_ATP-bd"/>
</dbReference>
<sequence>MTDASATASPDAMIRLENLTKAYPGQAEPAIDGLSLEIPRGEIVVFVGPSGCGKTTLMKLINRLIEPTSGRIVIDGRDVTEMNPDELRRGIGYAIQQTGLFPHRTVAQNIATVPKLLGWPAEKVSARVDELLTMVGLAPDTYRDRYPKQLSGGQQQRVGVARALAADPAVMLMDEPFGAIDPITREALQNEFLRIQRDIRKTIVFVTHDIDEAVKLGDRIAVFGPGGRIAQYDTPEAVLSDPADDYVAEFIGAGAYVKRLTLTRLSRVEAATDWPTVPSSAGREARLAALRSADRDFVLVLDDERRPAGWLGRDLAADDDRLTGDGLPLLSSLGPDDTLFDALNAMLASNADVVVVTGEDGRYRGTLGMAAIQELIHTASPSSGAGAASPAAGAERSAGRDRGGPDSPGKDSPGKEVR</sequence>
<keyword evidence="5 9" id="KW-0067">ATP-binding</keyword>
<dbReference type="EC" id="7.6.2.9" evidence="6"/>
<dbReference type="GO" id="GO:0016020">
    <property type="term" value="C:membrane"/>
    <property type="evidence" value="ECO:0007669"/>
    <property type="project" value="InterPro"/>
</dbReference>
<dbReference type="PROSITE" id="PS50893">
    <property type="entry name" value="ABC_TRANSPORTER_2"/>
    <property type="match status" value="1"/>
</dbReference>
<dbReference type="Proteomes" id="UP000572635">
    <property type="component" value="Unassembled WGS sequence"/>
</dbReference>
<dbReference type="FunFam" id="3.40.50.300:FF:000425">
    <property type="entry name" value="Probable ABC transporter, ATP-binding subunit"/>
    <property type="match status" value="1"/>
</dbReference>
<evidence type="ECO:0000259" key="8">
    <source>
        <dbReference type="PROSITE" id="PS50893"/>
    </source>
</evidence>
<comment type="caution">
    <text evidence="9">The sequence shown here is derived from an EMBL/GenBank/DDBJ whole genome shotgun (WGS) entry which is preliminary data.</text>
</comment>
<dbReference type="Gene3D" id="3.40.50.300">
    <property type="entry name" value="P-loop containing nucleotide triphosphate hydrolases"/>
    <property type="match status" value="1"/>
</dbReference>
<dbReference type="GO" id="GO:0015418">
    <property type="term" value="F:ABC-type quaternary ammonium compound transporting activity"/>
    <property type="evidence" value="ECO:0007669"/>
    <property type="project" value="UniProtKB-EC"/>
</dbReference>
<dbReference type="PANTHER" id="PTHR43117:SF4">
    <property type="entry name" value="OSMOPROTECTANT IMPORT ATP-BINDING PROTEIN OSMV"/>
    <property type="match status" value="1"/>
</dbReference>
<evidence type="ECO:0000256" key="6">
    <source>
        <dbReference type="ARBA" id="ARBA00066388"/>
    </source>
</evidence>
<feature type="region of interest" description="Disordered" evidence="7">
    <location>
        <begin position="380"/>
        <end position="418"/>
    </location>
</feature>
<keyword evidence="4" id="KW-0547">Nucleotide-binding</keyword>
<evidence type="ECO:0000313" key="10">
    <source>
        <dbReference type="Proteomes" id="UP000572635"/>
    </source>
</evidence>
<dbReference type="SUPFAM" id="SSF52540">
    <property type="entry name" value="P-loop containing nucleoside triphosphate hydrolases"/>
    <property type="match status" value="1"/>
</dbReference>
<dbReference type="GO" id="GO:0031460">
    <property type="term" value="P:glycine betaine transport"/>
    <property type="evidence" value="ECO:0007669"/>
    <property type="project" value="InterPro"/>
</dbReference>
<dbReference type="InterPro" id="IPR027417">
    <property type="entry name" value="P-loop_NTPase"/>
</dbReference>
<evidence type="ECO:0000256" key="5">
    <source>
        <dbReference type="ARBA" id="ARBA00022840"/>
    </source>
</evidence>
<dbReference type="InterPro" id="IPR003593">
    <property type="entry name" value="AAA+_ATPase"/>
</dbReference>